<sequence length="248" mass="27419">MTKAEIELIDLWISTANADVKKRIADLPKNEKVNTWLAHYRAAPTNEGGSEAELPTVSPGKVSQTDRQKAENQGVVITPITPDQSFLALDRVNTPHFGDAQMALLLPLKEHIVWLDLSATQVTGKSLLQIAQFKNLTRLSLDNTRITDAGLSQLRNLPALQHLNLYATSVTDQGLKTLESCKKLKTLYLWQTRVTPDGVAGLCILAFMVSCLIGKFDKLATLLMAPLYVFLMILLVHIPRAATNKTTY</sequence>
<dbReference type="Proteomes" id="UP000464577">
    <property type="component" value="Chromosome"/>
</dbReference>
<dbReference type="Pfam" id="PF13855">
    <property type="entry name" value="LRR_8"/>
    <property type="match status" value="1"/>
</dbReference>
<dbReference type="EMBL" id="CP045997">
    <property type="protein sequence ID" value="QHW00402.1"/>
    <property type="molecule type" value="Genomic_DNA"/>
</dbReference>
<organism evidence="3 4">
    <name type="scientific">Spirosoma endbachense</name>
    <dbReference type="NCBI Taxonomy" id="2666025"/>
    <lineage>
        <taxon>Bacteria</taxon>
        <taxon>Pseudomonadati</taxon>
        <taxon>Bacteroidota</taxon>
        <taxon>Cytophagia</taxon>
        <taxon>Cytophagales</taxon>
        <taxon>Cytophagaceae</taxon>
        <taxon>Spirosoma</taxon>
    </lineage>
</organism>
<dbReference type="KEGG" id="senf:GJR95_37640"/>
<dbReference type="Gene3D" id="3.80.10.10">
    <property type="entry name" value="Ribonuclease Inhibitor"/>
    <property type="match status" value="1"/>
</dbReference>
<reference evidence="3 4" key="1">
    <citation type="submission" date="2019-11" db="EMBL/GenBank/DDBJ databases">
        <title>Spirosoma endbachense sp. nov., isolated from a natural salt meadow.</title>
        <authorList>
            <person name="Rojas J."/>
            <person name="Ambika Manirajan B."/>
            <person name="Ratering S."/>
            <person name="Suarez C."/>
            <person name="Geissler-Plaum R."/>
            <person name="Schnell S."/>
        </authorList>
    </citation>
    <scope>NUCLEOTIDE SEQUENCE [LARGE SCALE GENOMIC DNA]</scope>
    <source>
        <strain evidence="3 4">I-24</strain>
    </source>
</reference>
<name>A0A6P1W4L7_9BACT</name>
<dbReference type="AlphaFoldDB" id="A0A6P1W4L7"/>
<evidence type="ECO:0000313" key="3">
    <source>
        <dbReference type="EMBL" id="QHW00402.1"/>
    </source>
</evidence>
<keyword evidence="2" id="KW-0472">Membrane</keyword>
<feature type="transmembrane region" description="Helical" evidence="2">
    <location>
        <begin position="219"/>
        <end position="238"/>
    </location>
</feature>
<feature type="region of interest" description="Disordered" evidence="1">
    <location>
        <begin position="44"/>
        <end position="71"/>
    </location>
</feature>
<dbReference type="PANTHER" id="PTHR13318">
    <property type="entry name" value="PARTNER OF PAIRED, ISOFORM B-RELATED"/>
    <property type="match status" value="1"/>
</dbReference>
<evidence type="ECO:0000256" key="1">
    <source>
        <dbReference type="SAM" id="MobiDB-lite"/>
    </source>
</evidence>
<dbReference type="InterPro" id="IPR032675">
    <property type="entry name" value="LRR_dom_sf"/>
</dbReference>
<dbReference type="InterPro" id="IPR001611">
    <property type="entry name" value="Leu-rich_rpt"/>
</dbReference>
<accession>A0A6P1W4L7</accession>
<keyword evidence="2" id="KW-1133">Transmembrane helix</keyword>
<dbReference type="GO" id="GO:0019005">
    <property type="term" value="C:SCF ubiquitin ligase complex"/>
    <property type="evidence" value="ECO:0007669"/>
    <property type="project" value="TreeGrafter"/>
</dbReference>
<gene>
    <name evidence="3" type="ORF">GJR95_37640</name>
</gene>
<proteinExistence type="predicted"/>
<dbReference type="RefSeq" id="WP_162390793.1">
    <property type="nucleotide sequence ID" value="NZ_CP045997.1"/>
</dbReference>
<protein>
    <recommendedName>
        <fullName evidence="5">Leucine-rich repeat domain-containing protein</fullName>
    </recommendedName>
</protein>
<keyword evidence="4" id="KW-1185">Reference proteome</keyword>
<dbReference type="SUPFAM" id="SSF52047">
    <property type="entry name" value="RNI-like"/>
    <property type="match status" value="1"/>
</dbReference>
<evidence type="ECO:0008006" key="5">
    <source>
        <dbReference type="Google" id="ProtNLM"/>
    </source>
</evidence>
<evidence type="ECO:0000256" key="2">
    <source>
        <dbReference type="SAM" id="Phobius"/>
    </source>
</evidence>
<feature type="transmembrane region" description="Helical" evidence="2">
    <location>
        <begin position="194"/>
        <end position="213"/>
    </location>
</feature>
<dbReference type="PANTHER" id="PTHR13318:SF95">
    <property type="entry name" value="F-BOX PROTEIN YLR352W"/>
    <property type="match status" value="1"/>
</dbReference>
<keyword evidence="2" id="KW-0812">Transmembrane</keyword>
<evidence type="ECO:0000313" key="4">
    <source>
        <dbReference type="Proteomes" id="UP000464577"/>
    </source>
</evidence>
<dbReference type="GO" id="GO:0031146">
    <property type="term" value="P:SCF-dependent proteasomal ubiquitin-dependent protein catabolic process"/>
    <property type="evidence" value="ECO:0007669"/>
    <property type="project" value="TreeGrafter"/>
</dbReference>